<dbReference type="PANTHER" id="PTHR43108:SF8">
    <property type="entry name" value="SD21168P"/>
    <property type="match status" value="1"/>
</dbReference>
<protein>
    <submittedName>
        <fullName evidence="4">Sulfatase</fullName>
    </submittedName>
</protein>
<keyword evidence="2" id="KW-1133">Transmembrane helix</keyword>
<comment type="caution">
    <text evidence="4">The sequence shown here is derived from an EMBL/GenBank/DDBJ whole genome shotgun (WGS) entry which is preliminary data.</text>
</comment>
<keyword evidence="2" id="KW-0812">Transmembrane</keyword>
<accession>A0A4R4ZZX3</accession>
<feature type="domain" description="Sulfatase N-terminal" evidence="3">
    <location>
        <begin position="91"/>
        <end position="425"/>
    </location>
</feature>
<dbReference type="AlphaFoldDB" id="A0A4R4ZZX3"/>
<comment type="PTM">
    <text evidence="1">The conversion to 3-oxoalanine (also known as C-formylglycine, FGly), of a serine or cysteine residue in prokaryotes and of a cysteine residue in eukaryotes, is critical for catalytic activity.</text>
</comment>
<gene>
    <name evidence="4" type="ORF">E1293_41865</name>
</gene>
<dbReference type="GO" id="GO:0030203">
    <property type="term" value="P:glycosaminoglycan metabolic process"/>
    <property type="evidence" value="ECO:0007669"/>
    <property type="project" value="InterPro"/>
</dbReference>
<sequence>MPLRFHRRRCLSLITIDPGGRPDPFSQRDASEGCVMLGVKPRRRARPRRRVSAVLVAASLVLTGCVQAASGDGKKGKDAKASASPAQGKRPNIVYILTDDLSWDLVDYMPHVKALQKRGMTFSNYFVADTLCCPSRATILTGKYPHNTGVRSNDPPTGGFDVFNARGNEKDTFAAALQKAGYRTALMGKYLNGYEPTEKQGSSRTYVPPGWTEWQVTGLGYANYNYNLNGNGTLTHYGRSPNDHLNTVITAKGVDFVNRSADAKQPFMLEMSTFSPHAPATPAPADAHKFGNVKAPRTPGFNEPDIRDKPGWLRKYPRLKPRQVQAVDKAFRERVRAVQSVDRMIGALEAAVNAKGRGADTYFVFNSDNGYHLGQHRLVEGKLTAYDTDIHVPLVVAGPGVPAGKTEARFAQNTDICPTFQELAGLKPAESADGRSLVPLLHARPVSDWRTTAFIEHLGPNYSHDDPDLPKKYGGNPPTYYAVRTANELYVEYENGDREYYDLAKDPWELGNLWVQAPEARKAELKSLVASYRGCAGANCRDL</sequence>
<evidence type="ECO:0000256" key="2">
    <source>
        <dbReference type="SAM" id="Phobius"/>
    </source>
</evidence>
<organism evidence="4 5">
    <name type="scientific">Actinomadura darangshiensis</name>
    <dbReference type="NCBI Taxonomy" id="705336"/>
    <lineage>
        <taxon>Bacteria</taxon>
        <taxon>Bacillati</taxon>
        <taxon>Actinomycetota</taxon>
        <taxon>Actinomycetes</taxon>
        <taxon>Streptosporangiales</taxon>
        <taxon>Thermomonosporaceae</taxon>
        <taxon>Actinomadura</taxon>
    </lineage>
</organism>
<dbReference type="GO" id="GO:0008449">
    <property type="term" value="F:N-acetylglucosamine-6-sulfatase activity"/>
    <property type="evidence" value="ECO:0007669"/>
    <property type="project" value="InterPro"/>
</dbReference>
<keyword evidence="2" id="KW-0472">Membrane</keyword>
<evidence type="ECO:0000256" key="1">
    <source>
        <dbReference type="PIRSR" id="PIRSR036666-50"/>
    </source>
</evidence>
<keyword evidence="5" id="KW-1185">Reference proteome</keyword>
<dbReference type="PANTHER" id="PTHR43108">
    <property type="entry name" value="N-ACETYLGLUCOSAMINE-6-SULFATASE FAMILY MEMBER"/>
    <property type="match status" value="1"/>
</dbReference>
<dbReference type="SUPFAM" id="SSF53649">
    <property type="entry name" value="Alkaline phosphatase-like"/>
    <property type="match status" value="1"/>
</dbReference>
<name>A0A4R4ZZX3_9ACTN</name>
<dbReference type="Proteomes" id="UP000295578">
    <property type="component" value="Unassembled WGS sequence"/>
</dbReference>
<dbReference type="OrthoDB" id="9777306at2"/>
<dbReference type="InterPro" id="IPR000917">
    <property type="entry name" value="Sulfatase_N"/>
</dbReference>
<feature type="modified residue" description="3-oxoalanine (Cys)" evidence="1">
    <location>
        <position position="132"/>
    </location>
</feature>
<dbReference type="InterPro" id="IPR017850">
    <property type="entry name" value="Alkaline_phosphatase_core_sf"/>
</dbReference>
<feature type="transmembrane region" description="Helical" evidence="2">
    <location>
        <begin position="51"/>
        <end position="70"/>
    </location>
</feature>
<dbReference type="Pfam" id="PF00884">
    <property type="entry name" value="Sulfatase"/>
    <property type="match status" value="1"/>
</dbReference>
<dbReference type="InterPro" id="IPR012251">
    <property type="entry name" value="GlcNAc_6-SO4ase"/>
</dbReference>
<dbReference type="PIRSF" id="PIRSF036666">
    <property type="entry name" value="G6S"/>
    <property type="match status" value="1"/>
</dbReference>
<dbReference type="CDD" id="cd16147">
    <property type="entry name" value="G6S"/>
    <property type="match status" value="1"/>
</dbReference>
<evidence type="ECO:0000259" key="3">
    <source>
        <dbReference type="Pfam" id="PF00884"/>
    </source>
</evidence>
<evidence type="ECO:0000313" key="4">
    <source>
        <dbReference type="EMBL" id="TDD64160.1"/>
    </source>
</evidence>
<proteinExistence type="predicted"/>
<evidence type="ECO:0000313" key="5">
    <source>
        <dbReference type="Proteomes" id="UP000295578"/>
    </source>
</evidence>
<dbReference type="EMBL" id="SMKY01000373">
    <property type="protein sequence ID" value="TDD64160.1"/>
    <property type="molecule type" value="Genomic_DNA"/>
</dbReference>
<dbReference type="Gene3D" id="3.40.720.10">
    <property type="entry name" value="Alkaline Phosphatase, subunit A"/>
    <property type="match status" value="1"/>
</dbReference>
<reference evidence="4 5" key="1">
    <citation type="submission" date="2019-03" db="EMBL/GenBank/DDBJ databases">
        <title>Draft genome sequences of novel Actinobacteria.</title>
        <authorList>
            <person name="Sahin N."/>
            <person name="Ay H."/>
            <person name="Saygin H."/>
        </authorList>
    </citation>
    <scope>NUCLEOTIDE SEQUENCE [LARGE SCALE GENOMIC DNA]</scope>
    <source>
        <strain evidence="4 5">DSM 45941</strain>
    </source>
</reference>